<evidence type="ECO:0000313" key="3">
    <source>
        <dbReference type="EMBL" id="BAJ63387.1"/>
    </source>
</evidence>
<reference evidence="3 4" key="1">
    <citation type="submission" date="2010-12" db="EMBL/GenBank/DDBJ databases">
        <title>Whole genome sequence of Anaerolinea thermophila UNI-1.</title>
        <authorList>
            <person name="Narita-Yamada S."/>
            <person name="Kishi E."/>
            <person name="Watanabe Y."/>
            <person name="Takasaki K."/>
            <person name="Ankai A."/>
            <person name="Oguchi A."/>
            <person name="Fukui S."/>
            <person name="Takahashi M."/>
            <person name="Yashiro I."/>
            <person name="Hosoyama A."/>
            <person name="Sekiguchi Y."/>
            <person name="Hanada S."/>
            <person name="Fujita N."/>
        </authorList>
    </citation>
    <scope>NUCLEOTIDE SEQUENCE [LARGE SCALE GENOMIC DNA]</scope>
    <source>
        <strain evidence="4">DSM 14523 / JCM 11388 / NBRC 100420 / UNI-1</strain>
    </source>
</reference>
<feature type="region of interest" description="Disordered" evidence="1">
    <location>
        <begin position="318"/>
        <end position="548"/>
    </location>
</feature>
<evidence type="ECO:0000256" key="2">
    <source>
        <dbReference type="SAM" id="Phobius"/>
    </source>
</evidence>
<organism evidence="3 4">
    <name type="scientific">Anaerolinea thermophila (strain DSM 14523 / JCM 11388 / NBRC 100420 / UNI-1)</name>
    <dbReference type="NCBI Taxonomy" id="926569"/>
    <lineage>
        <taxon>Bacteria</taxon>
        <taxon>Bacillati</taxon>
        <taxon>Chloroflexota</taxon>
        <taxon>Anaerolineae</taxon>
        <taxon>Anaerolineales</taxon>
        <taxon>Anaerolineaceae</taxon>
        <taxon>Anaerolinea</taxon>
    </lineage>
</organism>
<sequence>MYYDYDCNSLLREGVSMSRLRRNMLGRLFNTSGILFLLVGIFLSILSQPVMASDTGPIGGFSGQEIELPTESPPVEDGDILTTTIPPRIELPPVDKLKPSPVLATLVTTPTPRQQETAIPPVIVPPTSQPTLQPRSTLFVPPVIQAAPPLNLSPICGYVEDTTQLWLVYNPNAFVVNFTWVTNLGETGSGTVGPNSFAQFITSSSASTVSLYVDGELSTSSPNTPPCKTYLRLSYVCTENGINWYVTNNNDLINNQPFTWILDGTISGSGVINSFQTVLVTTSSFGAHTLSLTWDYQPEGPRTVFLSTTIESCGLQETFTPTSSPSPTPSVTPTFTATPTDTPTFTPTFTATPTNTPTFTPTFTATPTDTPTFTPTFTATPTNTPTFTPTFTATPTDTPTFTPTFTATPTDTPTFTPTFTATPTDTPTFTPTFTATLTDTPTFTPTFTATPTDTPTFTPTFTEMPTETPSLTPTNTQTATETTTFTPTPSTTVEITATSVTPTSTPTASLTLPPPPPNDPTRTPTRTSPPPPDNRPSVTPSATPEGGVLIPVTGSSLLGPRGIITVVLIGMGLIFLLVGFFLSRPAKSRI</sequence>
<dbReference type="eggNOG" id="COG3266">
    <property type="taxonomic scope" value="Bacteria"/>
</dbReference>
<dbReference type="HOGENOM" id="CLU_462064_0_0_0"/>
<dbReference type="Proteomes" id="UP000008922">
    <property type="component" value="Chromosome"/>
</dbReference>
<dbReference type="InParanoid" id="E8N4M3"/>
<keyword evidence="2" id="KW-0812">Transmembrane</keyword>
<accession>E8N4M3</accession>
<keyword evidence="4" id="KW-1185">Reference proteome</keyword>
<feature type="transmembrane region" description="Helical" evidence="2">
    <location>
        <begin position="28"/>
        <end position="46"/>
    </location>
</feature>
<gene>
    <name evidence="3" type="ordered locus">ANT_13570</name>
</gene>
<feature type="compositionally biased region" description="Low complexity" evidence="1">
    <location>
        <begin position="472"/>
        <end position="511"/>
    </location>
</feature>
<keyword evidence="2" id="KW-1133">Transmembrane helix</keyword>
<keyword evidence="2" id="KW-0472">Membrane</keyword>
<feature type="compositionally biased region" description="Low complexity" evidence="1">
    <location>
        <begin position="331"/>
        <end position="462"/>
    </location>
</feature>
<name>E8N4M3_ANATU</name>
<protein>
    <submittedName>
        <fullName evidence="3">Uncharacterized protein</fullName>
    </submittedName>
</protein>
<dbReference type="AlphaFoldDB" id="E8N4M3"/>
<dbReference type="KEGG" id="atm:ANT_13570"/>
<dbReference type="EMBL" id="AP012029">
    <property type="protein sequence ID" value="BAJ63387.1"/>
    <property type="molecule type" value="Genomic_DNA"/>
</dbReference>
<evidence type="ECO:0000256" key="1">
    <source>
        <dbReference type="SAM" id="MobiDB-lite"/>
    </source>
</evidence>
<dbReference type="STRING" id="926569.ANT_13570"/>
<evidence type="ECO:0000313" key="4">
    <source>
        <dbReference type="Proteomes" id="UP000008922"/>
    </source>
</evidence>
<feature type="transmembrane region" description="Helical" evidence="2">
    <location>
        <begin position="562"/>
        <end position="582"/>
    </location>
</feature>
<proteinExistence type="predicted"/>